<evidence type="ECO:0008006" key="3">
    <source>
        <dbReference type="Google" id="ProtNLM"/>
    </source>
</evidence>
<organism evidence="1 2">
    <name type="scientific">Dillenia turbinata</name>
    <dbReference type="NCBI Taxonomy" id="194707"/>
    <lineage>
        <taxon>Eukaryota</taxon>
        <taxon>Viridiplantae</taxon>
        <taxon>Streptophyta</taxon>
        <taxon>Embryophyta</taxon>
        <taxon>Tracheophyta</taxon>
        <taxon>Spermatophyta</taxon>
        <taxon>Magnoliopsida</taxon>
        <taxon>eudicotyledons</taxon>
        <taxon>Gunneridae</taxon>
        <taxon>Pentapetalae</taxon>
        <taxon>Dilleniales</taxon>
        <taxon>Dilleniaceae</taxon>
        <taxon>Dillenia</taxon>
    </lineage>
</organism>
<protein>
    <recommendedName>
        <fullName evidence="3">Knr4/Smi1-like domain-containing protein</fullName>
    </recommendedName>
</protein>
<evidence type="ECO:0000313" key="2">
    <source>
        <dbReference type="Proteomes" id="UP001370490"/>
    </source>
</evidence>
<evidence type="ECO:0000313" key="1">
    <source>
        <dbReference type="EMBL" id="KAK6923905.1"/>
    </source>
</evidence>
<comment type="caution">
    <text evidence="1">The sequence shown here is derived from an EMBL/GenBank/DDBJ whole genome shotgun (WGS) entry which is preliminary data.</text>
</comment>
<name>A0AAN8UXQ5_9MAGN</name>
<dbReference type="Proteomes" id="UP001370490">
    <property type="component" value="Unassembled WGS sequence"/>
</dbReference>
<gene>
    <name evidence="1" type="ORF">RJ641_010105</name>
</gene>
<reference evidence="1 2" key="1">
    <citation type="submission" date="2023-12" db="EMBL/GenBank/DDBJ databases">
        <title>A high-quality genome assembly for Dillenia turbinata (Dilleniales).</title>
        <authorList>
            <person name="Chanderbali A."/>
        </authorList>
    </citation>
    <scope>NUCLEOTIDE SEQUENCE [LARGE SCALE GENOMIC DNA]</scope>
    <source>
        <strain evidence="1">LSX21</strain>
        <tissue evidence="1">Leaf</tissue>
    </source>
</reference>
<dbReference type="PANTHER" id="PTHR32011">
    <property type="entry name" value="OS08G0472400 PROTEIN"/>
    <property type="match status" value="1"/>
</dbReference>
<keyword evidence="2" id="KW-1185">Reference proteome</keyword>
<dbReference type="AlphaFoldDB" id="A0AAN8UXQ5"/>
<proteinExistence type="predicted"/>
<dbReference type="PANTHER" id="PTHR32011:SF6">
    <property type="entry name" value="KNR4_SMI1-LIKE DOMAIN-CONTAINING PROTEIN"/>
    <property type="match status" value="1"/>
</dbReference>
<dbReference type="EMBL" id="JBAMMX010000017">
    <property type="protein sequence ID" value="KAK6923905.1"/>
    <property type="molecule type" value="Genomic_DNA"/>
</dbReference>
<accession>A0AAN8UXQ5</accession>
<sequence>MASGPTRTETLSPPSKPRACFSFAAYSKNVIDHLKSSNIPVDVGLSDSEFSHLESSLKFIFPPDLRSILREGLPISPGFPNWRSSSLQQLNILVSLPLLGISKEVSRRNFWCDSWGPLPANPEDALQTAQRFLNNVPTLVPIYRNFYIPCSPNRVGNPVFYVNRGDIRVSSFDVTRFFQQSEFLPAKVSMTNSAESTVSCEAPVWAANEARRIEFWSEVMDGEGFRVARRITRGWWSGAEIGYFLDNVFWRLRDGGWGEEEVKEMMMMDGPDSVKNKRGKKVVPCYVRVLSLTLLDGGWSSDDVVDSLGVDDHTGFLLNDESEEPLTDFQHCS</sequence>